<evidence type="ECO:0000313" key="3">
    <source>
        <dbReference type="Proteomes" id="UP001066276"/>
    </source>
</evidence>
<feature type="compositionally biased region" description="Low complexity" evidence="1">
    <location>
        <begin position="12"/>
        <end position="25"/>
    </location>
</feature>
<dbReference type="Proteomes" id="UP001066276">
    <property type="component" value="Chromosome 1_2"/>
</dbReference>
<keyword evidence="3" id="KW-1185">Reference proteome</keyword>
<proteinExistence type="predicted"/>
<evidence type="ECO:0000313" key="2">
    <source>
        <dbReference type="EMBL" id="KAJ1208243.1"/>
    </source>
</evidence>
<sequence>MGHERPQPRNAPPSSLRRCLPSSRPWGLGSPVRRSHLRASQHSGPILRGPISAADLREGPGDRVTLGPRSPLFLTVRPRGPNAGRHTRTTRPWPEAQAPHQPGMPLGHWALGRPKHRLRGAYLRVRRQVVPTRGVGPTKLPGDGSGGRARDPASNHAAILATPPSCFV</sequence>
<comment type="caution">
    <text evidence="2">The sequence shown here is derived from an EMBL/GenBank/DDBJ whole genome shotgun (WGS) entry which is preliminary data.</text>
</comment>
<evidence type="ECO:0000256" key="1">
    <source>
        <dbReference type="SAM" id="MobiDB-lite"/>
    </source>
</evidence>
<gene>
    <name evidence="2" type="ORF">NDU88_003629</name>
</gene>
<reference evidence="2" key="1">
    <citation type="journal article" date="2022" name="bioRxiv">
        <title>Sequencing and chromosome-scale assembly of the giantPleurodeles waltlgenome.</title>
        <authorList>
            <person name="Brown T."/>
            <person name="Elewa A."/>
            <person name="Iarovenko S."/>
            <person name="Subramanian E."/>
            <person name="Araus A.J."/>
            <person name="Petzold A."/>
            <person name="Susuki M."/>
            <person name="Suzuki K.-i.T."/>
            <person name="Hayashi T."/>
            <person name="Toyoda A."/>
            <person name="Oliveira C."/>
            <person name="Osipova E."/>
            <person name="Leigh N.D."/>
            <person name="Simon A."/>
            <person name="Yun M.H."/>
        </authorList>
    </citation>
    <scope>NUCLEOTIDE SEQUENCE</scope>
    <source>
        <strain evidence="2">20211129_DDA</strain>
        <tissue evidence="2">Liver</tissue>
    </source>
</reference>
<organism evidence="2 3">
    <name type="scientific">Pleurodeles waltl</name>
    <name type="common">Iberian ribbed newt</name>
    <dbReference type="NCBI Taxonomy" id="8319"/>
    <lineage>
        <taxon>Eukaryota</taxon>
        <taxon>Metazoa</taxon>
        <taxon>Chordata</taxon>
        <taxon>Craniata</taxon>
        <taxon>Vertebrata</taxon>
        <taxon>Euteleostomi</taxon>
        <taxon>Amphibia</taxon>
        <taxon>Batrachia</taxon>
        <taxon>Caudata</taxon>
        <taxon>Salamandroidea</taxon>
        <taxon>Salamandridae</taxon>
        <taxon>Pleurodelinae</taxon>
        <taxon>Pleurodeles</taxon>
    </lineage>
</organism>
<name>A0AAV7W430_PLEWA</name>
<dbReference type="AlphaFoldDB" id="A0AAV7W430"/>
<accession>A0AAV7W430</accession>
<feature type="region of interest" description="Disordered" evidence="1">
    <location>
        <begin position="1"/>
        <end position="107"/>
    </location>
</feature>
<dbReference type="EMBL" id="JANPWB010000002">
    <property type="protein sequence ID" value="KAJ1208243.1"/>
    <property type="molecule type" value="Genomic_DNA"/>
</dbReference>
<feature type="region of interest" description="Disordered" evidence="1">
    <location>
        <begin position="133"/>
        <end position="168"/>
    </location>
</feature>
<protein>
    <submittedName>
        <fullName evidence="2">Uncharacterized protein</fullName>
    </submittedName>
</protein>